<sequence>MSLPHRLILCTCPDRDTALGLAETLVEERLAACVNLLPGLISIYRWEGCIQRDSEVLLLIKTVEARVEPLTDRLRLLHPYEVPEIIALPIVSGSSDYLNWVSECVNAVEQDS</sequence>
<dbReference type="AlphaFoldDB" id="A0A6I6E2F7"/>
<dbReference type="InterPro" id="IPR004323">
    <property type="entry name" value="Ion_tolerance_CutA"/>
</dbReference>
<reference evidence="2 3" key="1">
    <citation type="submission" date="2019-12" db="EMBL/GenBank/DDBJ databases">
        <title>The complete genome of the thermophilic, anoxygenic phototrophic gammaproteobacterium Thermochromatium tepidum.</title>
        <authorList>
            <person name="Sattley W.M."/>
            <person name="Swingley W.D."/>
            <person name="Burchell B.M."/>
            <person name="Gurbani S.A."/>
            <person name="Kujawa C.M."/>
            <person name="Nuccio D.A."/>
            <person name="Schladweiler J."/>
            <person name="Shaffer K.N."/>
            <person name="Stokes L.M."/>
            <person name="Touchman J.W."/>
            <person name="Blankenship R.E."/>
            <person name="Madigan M.T."/>
        </authorList>
    </citation>
    <scope>NUCLEOTIDE SEQUENCE [LARGE SCALE GENOMIC DNA]</scope>
    <source>
        <strain evidence="2 3">ATCC 43061</strain>
    </source>
</reference>
<organism evidence="2 3">
    <name type="scientific">Thermochromatium tepidum ATCC 43061</name>
    <dbReference type="NCBI Taxonomy" id="316276"/>
    <lineage>
        <taxon>Bacteria</taxon>
        <taxon>Pseudomonadati</taxon>
        <taxon>Pseudomonadota</taxon>
        <taxon>Gammaproteobacteria</taxon>
        <taxon>Chromatiales</taxon>
        <taxon>Chromatiaceae</taxon>
        <taxon>Thermochromatium</taxon>
    </lineage>
</organism>
<dbReference type="InterPro" id="IPR011322">
    <property type="entry name" value="N-reg_PII-like_a/b"/>
</dbReference>
<evidence type="ECO:0000313" key="3">
    <source>
        <dbReference type="Proteomes" id="UP000426424"/>
    </source>
</evidence>
<dbReference type="PANTHER" id="PTHR23419">
    <property type="entry name" value="DIVALENT CATION TOLERANCE CUTA-RELATED"/>
    <property type="match status" value="1"/>
</dbReference>
<dbReference type="EMBL" id="CP039268">
    <property type="protein sequence ID" value="QGU33125.1"/>
    <property type="molecule type" value="Genomic_DNA"/>
</dbReference>
<dbReference type="GO" id="GO:0010038">
    <property type="term" value="P:response to metal ion"/>
    <property type="evidence" value="ECO:0007669"/>
    <property type="project" value="InterPro"/>
</dbReference>
<dbReference type="PANTHER" id="PTHR23419:SF8">
    <property type="entry name" value="FI09726P"/>
    <property type="match status" value="1"/>
</dbReference>
<dbReference type="Proteomes" id="UP000426424">
    <property type="component" value="Chromosome"/>
</dbReference>
<dbReference type="Pfam" id="PF03091">
    <property type="entry name" value="CutA1"/>
    <property type="match status" value="1"/>
</dbReference>
<proteinExistence type="inferred from homology"/>
<keyword evidence="3" id="KW-1185">Reference proteome</keyword>
<dbReference type="InterPro" id="IPR015867">
    <property type="entry name" value="N-reg_PII/ATP_PRibTrfase_C"/>
</dbReference>
<dbReference type="GO" id="GO:0005507">
    <property type="term" value="F:copper ion binding"/>
    <property type="evidence" value="ECO:0007669"/>
    <property type="project" value="TreeGrafter"/>
</dbReference>
<protein>
    <submittedName>
        <fullName evidence="2">Divalent cation tolerance protein CutA</fullName>
    </submittedName>
</protein>
<dbReference type="SUPFAM" id="SSF54913">
    <property type="entry name" value="GlnB-like"/>
    <property type="match status" value="1"/>
</dbReference>
<accession>A0A6I6E2F7</accession>
<dbReference type="KEGG" id="ttp:E6P07_09140"/>
<evidence type="ECO:0000256" key="1">
    <source>
        <dbReference type="ARBA" id="ARBA00010169"/>
    </source>
</evidence>
<dbReference type="OrthoDB" id="37622at2"/>
<name>A0A6I6E2F7_THETI</name>
<dbReference type="Gene3D" id="3.30.70.120">
    <property type="match status" value="1"/>
</dbReference>
<gene>
    <name evidence="2" type="ORF">E6P07_09140</name>
</gene>
<evidence type="ECO:0000313" key="2">
    <source>
        <dbReference type="EMBL" id="QGU33125.1"/>
    </source>
</evidence>
<dbReference type="RefSeq" id="WP_153975319.1">
    <property type="nucleotide sequence ID" value="NZ_CP039268.1"/>
</dbReference>
<comment type="similarity">
    <text evidence="1">Belongs to the CutA family.</text>
</comment>